<name>A0AA38XDX1_9EURO</name>
<dbReference type="PANTHER" id="PTHR44068:SF11">
    <property type="entry name" value="GERANYL DIPHOSPHATE 2-C-METHYLTRANSFERASE"/>
    <property type="match status" value="1"/>
</dbReference>
<gene>
    <name evidence="2" type="ORF">H2200_004875</name>
</gene>
<dbReference type="Gene3D" id="3.40.50.150">
    <property type="entry name" value="Vaccinia Virus protein VP39"/>
    <property type="match status" value="1"/>
</dbReference>
<comment type="caution">
    <text evidence="2">The sequence shown here is derived from an EMBL/GenBank/DDBJ whole genome shotgun (WGS) entry which is preliminary data.</text>
</comment>
<dbReference type="InterPro" id="IPR050447">
    <property type="entry name" value="Erg6_SMT_methyltransf"/>
</dbReference>
<sequence length="279" mass="30698">MDPSQFEKMFAQANSIMGPFADMILQTARFPPANGEALVVLDQACGSGVVSSHIMSRLYPEDKARLDLTCADISEPAITQMRRRIEASGWNNARAVTNDAMSSDFPSSHFTHIFFNFGPQILPDPIAGLKECHRTLRPGGVLGLSAWQVVPWAADYRAGIATDPSLPAFPTSDQLRYAFSSTPEKWDTIHDVTKHLEDSGLTAIAASSMDNTTTMTIAEVEAMLPYSLDMMIQKFWTKEEVEKFKVPATKAIVSYLGEKYGTGPVVWKWVAVVACGKKE</sequence>
<dbReference type="AlphaFoldDB" id="A0AA38XDX1"/>
<dbReference type="PANTHER" id="PTHR44068">
    <property type="entry name" value="ZGC:194242"/>
    <property type="match status" value="1"/>
</dbReference>
<evidence type="ECO:0000313" key="2">
    <source>
        <dbReference type="EMBL" id="KAJ9611691.1"/>
    </source>
</evidence>
<reference evidence="2" key="1">
    <citation type="submission" date="2022-10" db="EMBL/GenBank/DDBJ databases">
        <title>Culturing micro-colonial fungi from biological soil crusts in the Mojave desert and describing Neophaeococcomyces mojavensis, and introducing the new genera and species Taxawa tesnikishii.</title>
        <authorList>
            <person name="Kurbessoian T."/>
            <person name="Stajich J.E."/>
        </authorList>
    </citation>
    <scope>NUCLEOTIDE SEQUENCE</scope>
    <source>
        <strain evidence="2">TK_41</strain>
    </source>
</reference>
<protein>
    <recommendedName>
        <fullName evidence="1">Methyltransferase domain-containing protein</fullName>
    </recommendedName>
</protein>
<evidence type="ECO:0000259" key="1">
    <source>
        <dbReference type="Pfam" id="PF13649"/>
    </source>
</evidence>
<keyword evidence="3" id="KW-1185">Reference proteome</keyword>
<dbReference type="SUPFAM" id="SSF53335">
    <property type="entry name" value="S-adenosyl-L-methionine-dependent methyltransferases"/>
    <property type="match status" value="1"/>
</dbReference>
<proteinExistence type="predicted"/>
<dbReference type="InterPro" id="IPR029063">
    <property type="entry name" value="SAM-dependent_MTases_sf"/>
</dbReference>
<organism evidence="2 3">
    <name type="scientific">Cladophialophora chaetospira</name>
    <dbReference type="NCBI Taxonomy" id="386627"/>
    <lineage>
        <taxon>Eukaryota</taxon>
        <taxon>Fungi</taxon>
        <taxon>Dikarya</taxon>
        <taxon>Ascomycota</taxon>
        <taxon>Pezizomycotina</taxon>
        <taxon>Eurotiomycetes</taxon>
        <taxon>Chaetothyriomycetidae</taxon>
        <taxon>Chaetothyriales</taxon>
        <taxon>Herpotrichiellaceae</taxon>
        <taxon>Cladophialophora</taxon>
    </lineage>
</organism>
<accession>A0AA38XDX1</accession>
<dbReference type="CDD" id="cd02440">
    <property type="entry name" value="AdoMet_MTases"/>
    <property type="match status" value="1"/>
</dbReference>
<dbReference type="Pfam" id="PF13649">
    <property type="entry name" value="Methyltransf_25"/>
    <property type="match status" value="1"/>
</dbReference>
<dbReference type="EMBL" id="JAPDRK010000006">
    <property type="protein sequence ID" value="KAJ9611691.1"/>
    <property type="molecule type" value="Genomic_DNA"/>
</dbReference>
<dbReference type="InterPro" id="IPR041698">
    <property type="entry name" value="Methyltransf_25"/>
</dbReference>
<evidence type="ECO:0000313" key="3">
    <source>
        <dbReference type="Proteomes" id="UP001172673"/>
    </source>
</evidence>
<feature type="domain" description="Methyltransferase" evidence="1">
    <location>
        <begin position="40"/>
        <end position="140"/>
    </location>
</feature>
<dbReference type="Proteomes" id="UP001172673">
    <property type="component" value="Unassembled WGS sequence"/>
</dbReference>